<feature type="domain" description="Gram-positive cocci surface proteins LPxTG" evidence="7">
    <location>
        <begin position="75"/>
        <end position="109"/>
    </location>
</feature>
<accession>A0A430AE99</accession>
<keyword evidence="1" id="KW-0134">Cell wall</keyword>
<reference evidence="8 9" key="1">
    <citation type="submission" date="2017-05" db="EMBL/GenBank/DDBJ databases">
        <title>Vagococcus spp. assemblies.</title>
        <authorList>
            <person name="Gulvik C.A."/>
        </authorList>
    </citation>
    <scope>NUCLEOTIDE SEQUENCE [LARGE SCALE GENOMIC DNA]</scope>
    <source>
        <strain evidence="8 9">NCFB 2497</strain>
    </source>
</reference>
<sequence>MAIDGGDSIMKKRNMYPILLIIFLVTFGLQIPTVEAADGQVSTPSGITLIKGDEVPTPKPEEPKKPIIDSGKEFLPKTGEVVTKASLYGVSLLILGSVYWIVLRRRRKNEE</sequence>
<proteinExistence type="predicted"/>
<organism evidence="8 9">
    <name type="scientific">Vagococcus fluvialis</name>
    <dbReference type="NCBI Taxonomy" id="2738"/>
    <lineage>
        <taxon>Bacteria</taxon>
        <taxon>Bacillati</taxon>
        <taxon>Bacillota</taxon>
        <taxon>Bacilli</taxon>
        <taxon>Lactobacillales</taxon>
        <taxon>Enterococcaceae</taxon>
        <taxon>Vagococcus</taxon>
    </lineage>
</organism>
<keyword evidence="6" id="KW-0472">Membrane</keyword>
<keyword evidence="3" id="KW-0732">Signal</keyword>
<dbReference type="Proteomes" id="UP000288197">
    <property type="component" value="Unassembled WGS sequence"/>
</dbReference>
<evidence type="ECO:0000256" key="6">
    <source>
        <dbReference type="SAM" id="Phobius"/>
    </source>
</evidence>
<comment type="caution">
    <text evidence="8">The sequence shown here is derived from an EMBL/GenBank/DDBJ whole genome shotgun (WGS) entry which is preliminary data.</text>
</comment>
<evidence type="ECO:0000256" key="4">
    <source>
        <dbReference type="ARBA" id="ARBA00023088"/>
    </source>
</evidence>
<keyword evidence="2" id="KW-0964">Secreted</keyword>
<evidence type="ECO:0000256" key="1">
    <source>
        <dbReference type="ARBA" id="ARBA00022512"/>
    </source>
</evidence>
<dbReference type="AlphaFoldDB" id="A0A430AE99"/>
<dbReference type="InterPro" id="IPR019931">
    <property type="entry name" value="LPXTG_anchor"/>
</dbReference>
<evidence type="ECO:0000259" key="7">
    <source>
        <dbReference type="Pfam" id="PF00746"/>
    </source>
</evidence>
<feature type="transmembrane region" description="Helical" evidence="6">
    <location>
        <begin position="85"/>
        <end position="103"/>
    </location>
</feature>
<feature type="compositionally biased region" description="Basic and acidic residues" evidence="5">
    <location>
        <begin position="51"/>
        <end position="70"/>
    </location>
</feature>
<keyword evidence="9" id="KW-1185">Reference proteome</keyword>
<dbReference type="Pfam" id="PF00746">
    <property type="entry name" value="Gram_pos_anchor"/>
    <property type="match status" value="1"/>
</dbReference>
<evidence type="ECO:0000256" key="2">
    <source>
        <dbReference type="ARBA" id="ARBA00022525"/>
    </source>
</evidence>
<evidence type="ECO:0000256" key="3">
    <source>
        <dbReference type="ARBA" id="ARBA00022729"/>
    </source>
</evidence>
<feature type="region of interest" description="Disordered" evidence="5">
    <location>
        <begin position="48"/>
        <end position="70"/>
    </location>
</feature>
<keyword evidence="4" id="KW-0572">Peptidoglycan-anchor</keyword>
<evidence type="ECO:0000313" key="9">
    <source>
        <dbReference type="Proteomes" id="UP000288197"/>
    </source>
</evidence>
<dbReference type="EMBL" id="NGJX01000001">
    <property type="protein sequence ID" value="RSU05680.1"/>
    <property type="molecule type" value="Genomic_DNA"/>
</dbReference>
<gene>
    <name evidence="8" type="ORF">CBF32_01400</name>
</gene>
<keyword evidence="6" id="KW-0812">Transmembrane</keyword>
<keyword evidence="6" id="KW-1133">Transmembrane helix</keyword>
<evidence type="ECO:0000256" key="5">
    <source>
        <dbReference type="SAM" id="MobiDB-lite"/>
    </source>
</evidence>
<evidence type="ECO:0000313" key="8">
    <source>
        <dbReference type="EMBL" id="RSU05680.1"/>
    </source>
</evidence>
<dbReference type="NCBIfam" id="TIGR01167">
    <property type="entry name" value="LPXTG_anchor"/>
    <property type="match status" value="1"/>
</dbReference>
<protein>
    <recommendedName>
        <fullName evidence="7">Gram-positive cocci surface proteins LPxTG domain-containing protein</fullName>
    </recommendedName>
</protein>
<name>A0A430AE99_9ENTE</name>